<gene>
    <name evidence="2" type="ORF">M569_14255</name>
</gene>
<sequence>MSPAPVALRKRPRSRGVALTAFGARSHSRKNTHGKNTHARVNDSAKSKSPPPTVPKKRKAPSTDEPRRIRNEPPRTEFSDLFAAMRPARDNAISPYVKLTINKVHDATAVSSKRAQQRGRCNAEGLASGDPGTWTNFLSDSIFYELERSEVDLKLPPLQLTRFSH</sequence>
<reference evidence="2 3" key="1">
    <citation type="journal article" date="2013" name="BMC Genomics">
        <title>The miniature genome of a carnivorous plant Genlisea aurea contains a low number of genes and short non-coding sequences.</title>
        <authorList>
            <person name="Leushkin E.V."/>
            <person name="Sutormin R.A."/>
            <person name="Nabieva E.R."/>
            <person name="Penin A.A."/>
            <person name="Kondrashov A.S."/>
            <person name="Logacheva M.D."/>
        </authorList>
    </citation>
    <scope>NUCLEOTIDE SEQUENCE [LARGE SCALE GENOMIC DNA]</scope>
</reference>
<dbReference type="EMBL" id="AUSU01007484">
    <property type="protein sequence ID" value="EPS60548.1"/>
    <property type="molecule type" value="Genomic_DNA"/>
</dbReference>
<keyword evidence="3" id="KW-1185">Reference proteome</keyword>
<evidence type="ECO:0000313" key="2">
    <source>
        <dbReference type="EMBL" id="EPS60548.1"/>
    </source>
</evidence>
<dbReference type="AlphaFoldDB" id="S8DCK8"/>
<evidence type="ECO:0000256" key="1">
    <source>
        <dbReference type="SAM" id="MobiDB-lite"/>
    </source>
</evidence>
<feature type="compositionally biased region" description="Basic residues" evidence="1">
    <location>
        <begin position="26"/>
        <end position="38"/>
    </location>
</feature>
<feature type="region of interest" description="Disordered" evidence="1">
    <location>
        <begin position="1"/>
        <end position="78"/>
    </location>
</feature>
<evidence type="ECO:0000313" key="3">
    <source>
        <dbReference type="Proteomes" id="UP000015453"/>
    </source>
</evidence>
<name>S8DCK8_9LAMI</name>
<accession>S8DCK8</accession>
<feature type="compositionally biased region" description="Basic and acidic residues" evidence="1">
    <location>
        <begin position="61"/>
        <end position="78"/>
    </location>
</feature>
<organism evidence="2 3">
    <name type="scientific">Genlisea aurea</name>
    <dbReference type="NCBI Taxonomy" id="192259"/>
    <lineage>
        <taxon>Eukaryota</taxon>
        <taxon>Viridiplantae</taxon>
        <taxon>Streptophyta</taxon>
        <taxon>Embryophyta</taxon>
        <taxon>Tracheophyta</taxon>
        <taxon>Spermatophyta</taxon>
        <taxon>Magnoliopsida</taxon>
        <taxon>eudicotyledons</taxon>
        <taxon>Gunneridae</taxon>
        <taxon>Pentapetalae</taxon>
        <taxon>asterids</taxon>
        <taxon>lamiids</taxon>
        <taxon>Lamiales</taxon>
        <taxon>Lentibulariaceae</taxon>
        <taxon>Genlisea</taxon>
    </lineage>
</organism>
<comment type="caution">
    <text evidence="2">The sequence shown here is derived from an EMBL/GenBank/DDBJ whole genome shotgun (WGS) entry which is preliminary data.</text>
</comment>
<protein>
    <submittedName>
        <fullName evidence="2">Uncharacterized protein</fullName>
    </submittedName>
</protein>
<dbReference type="Proteomes" id="UP000015453">
    <property type="component" value="Unassembled WGS sequence"/>
</dbReference>
<proteinExistence type="predicted"/>